<organism evidence="2 3">
    <name type="scientific">Mycena albidolilacea</name>
    <dbReference type="NCBI Taxonomy" id="1033008"/>
    <lineage>
        <taxon>Eukaryota</taxon>
        <taxon>Fungi</taxon>
        <taxon>Dikarya</taxon>
        <taxon>Basidiomycota</taxon>
        <taxon>Agaricomycotina</taxon>
        <taxon>Agaricomycetes</taxon>
        <taxon>Agaricomycetidae</taxon>
        <taxon>Agaricales</taxon>
        <taxon>Marasmiineae</taxon>
        <taxon>Mycenaceae</taxon>
        <taxon>Mycena</taxon>
    </lineage>
</organism>
<name>A0AAD7A859_9AGAR</name>
<dbReference type="Proteomes" id="UP001218218">
    <property type="component" value="Unassembled WGS sequence"/>
</dbReference>
<keyword evidence="3" id="KW-1185">Reference proteome</keyword>
<evidence type="ECO:0000313" key="3">
    <source>
        <dbReference type="Proteomes" id="UP001218218"/>
    </source>
</evidence>
<reference evidence="2" key="1">
    <citation type="submission" date="2023-03" db="EMBL/GenBank/DDBJ databases">
        <title>Massive genome expansion in bonnet fungi (Mycena s.s.) driven by repeated elements and novel gene families across ecological guilds.</title>
        <authorList>
            <consortium name="Lawrence Berkeley National Laboratory"/>
            <person name="Harder C.B."/>
            <person name="Miyauchi S."/>
            <person name="Viragh M."/>
            <person name="Kuo A."/>
            <person name="Thoen E."/>
            <person name="Andreopoulos B."/>
            <person name="Lu D."/>
            <person name="Skrede I."/>
            <person name="Drula E."/>
            <person name="Henrissat B."/>
            <person name="Morin E."/>
            <person name="Kohler A."/>
            <person name="Barry K."/>
            <person name="LaButti K."/>
            <person name="Morin E."/>
            <person name="Salamov A."/>
            <person name="Lipzen A."/>
            <person name="Mereny Z."/>
            <person name="Hegedus B."/>
            <person name="Baldrian P."/>
            <person name="Stursova M."/>
            <person name="Weitz H."/>
            <person name="Taylor A."/>
            <person name="Grigoriev I.V."/>
            <person name="Nagy L.G."/>
            <person name="Martin F."/>
            <person name="Kauserud H."/>
        </authorList>
    </citation>
    <scope>NUCLEOTIDE SEQUENCE</scope>
    <source>
        <strain evidence="2">CBHHK002</strain>
    </source>
</reference>
<dbReference type="EMBL" id="JARIHO010000012">
    <property type="protein sequence ID" value="KAJ7351970.1"/>
    <property type="molecule type" value="Genomic_DNA"/>
</dbReference>
<proteinExistence type="predicted"/>
<evidence type="ECO:0000313" key="2">
    <source>
        <dbReference type="EMBL" id="KAJ7351970.1"/>
    </source>
</evidence>
<dbReference type="AlphaFoldDB" id="A0AAD7A859"/>
<evidence type="ECO:0000256" key="1">
    <source>
        <dbReference type="SAM" id="MobiDB-lite"/>
    </source>
</evidence>
<gene>
    <name evidence="2" type="ORF">DFH08DRAFT_77094</name>
</gene>
<protein>
    <submittedName>
        <fullName evidence="2">Uncharacterized protein</fullName>
    </submittedName>
</protein>
<feature type="compositionally biased region" description="Basic and acidic residues" evidence="1">
    <location>
        <begin position="154"/>
        <end position="163"/>
    </location>
</feature>
<feature type="region of interest" description="Disordered" evidence="1">
    <location>
        <begin position="154"/>
        <end position="186"/>
    </location>
</feature>
<accession>A0AAD7A859</accession>
<comment type="caution">
    <text evidence="2">The sequence shown here is derived from an EMBL/GenBank/DDBJ whole genome shotgun (WGS) entry which is preliminary data.</text>
</comment>
<sequence length="610" mass="69908">MPGDCVVTVDSHATICNARASEGMNWCPRHNEERVKLYLNYKTWHSVLEAAGDSTICGMNDIRACMSMNSIRAWNEAIRFRYRLLDRCIRARERFTERFFGNDMDFGHRTFWLSLVNQRNELEDLLARLEGRAYDLVLESQNAAWVRDRQSQKLAESAEHDDQPDSGLTQGADIPPAETKTRTSAREESAAAYLLEQLRWRVANYMLPISSHFYEERKHIAWAYICRAIYTDPTLMLLALNYADVPSFLDDSNHDISTLRKLQQQMRSLPVTEIRAAIDDVLRPHDEKAEYVTVLDIRVYKVSSGYKLPFHAWGHVFAFRQCSGCARSLCRTADEIVDYSRHALLTGSAPFGYALPPEMSNVPGVAVLAICGLIFEFPQTDKRVSVSKRIQADKTTIWEEEKNPPMLSGALSPSDPCAQDFLNELLRRCLSYKHLAVMLRKSKAEPVIRSAAKIVGRFRRTSQSVAGLMKARWLPTFYYTDSLIEASRPHNGCRLTPGVSPSDFDCMQFVVLDGFNGDNDERYIVEDLLVLWKVVYDCETVLELCHAIAKPYIEDGELEPDAERPERPFIPNLERGFAAYKSLWGSFPRWMKEHEPTTFPTIWPTAERWE</sequence>